<dbReference type="InterPro" id="IPR043504">
    <property type="entry name" value="Peptidase_S1_PA_chymotrypsin"/>
</dbReference>
<reference evidence="2" key="1">
    <citation type="submission" date="2025-08" db="UniProtKB">
        <authorList>
            <consortium name="Ensembl"/>
        </authorList>
    </citation>
    <scope>IDENTIFICATION</scope>
</reference>
<proteinExistence type="predicted"/>
<keyword evidence="1" id="KW-1133">Transmembrane helix</keyword>
<name>A0A7M4EMJ1_CROPO</name>
<evidence type="ECO:0000313" key="2">
    <source>
        <dbReference type="Ensembl" id="ENSCPRP00005011933.1"/>
    </source>
</evidence>
<evidence type="ECO:0000313" key="3">
    <source>
        <dbReference type="Proteomes" id="UP000594220"/>
    </source>
</evidence>
<dbReference type="AlphaFoldDB" id="A0A7M4EMJ1"/>
<organism evidence="2 3">
    <name type="scientific">Crocodylus porosus</name>
    <name type="common">Saltwater crocodile</name>
    <name type="synonym">Estuarine crocodile</name>
    <dbReference type="NCBI Taxonomy" id="8502"/>
    <lineage>
        <taxon>Eukaryota</taxon>
        <taxon>Metazoa</taxon>
        <taxon>Chordata</taxon>
        <taxon>Craniata</taxon>
        <taxon>Vertebrata</taxon>
        <taxon>Euteleostomi</taxon>
        <taxon>Archelosauria</taxon>
        <taxon>Archosauria</taxon>
        <taxon>Crocodylia</taxon>
        <taxon>Longirostres</taxon>
        <taxon>Crocodylidae</taxon>
        <taxon>Crocodylus</taxon>
    </lineage>
</organism>
<evidence type="ECO:0000256" key="1">
    <source>
        <dbReference type="SAM" id="Phobius"/>
    </source>
</evidence>
<keyword evidence="1" id="KW-0472">Membrane</keyword>
<dbReference type="InterPro" id="IPR009003">
    <property type="entry name" value="Peptidase_S1_PA"/>
</dbReference>
<feature type="transmembrane region" description="Helical" evidence="1">
    <location>
        <begin position="12"/>
        <end position="32"/>
    </location>
</feature>
<keyword evidence="1" id="KW-0812">Transmembrane</keyword>
<protein>
    <submittedName>
        <fullName evidence="2">Uncharacterized protein</fullName>
    </submittedName>
</protein>
<keyword evidence="3" id="KW-1185">Reference proteome</keyword>
<dbReference type="Gene3D" id="2.40.10.10">
    <property type="entry name" value="Trypsin-like serine proteases"/>
    <property type="match status" value="2"/>
</dbReference>
<sequence length="100" mass="10871">MPLPLVPPGAAGQTYIPSSLPWGLAILVVLLLPPLPSKEIIGGWEAKPHSRPYMAFVKISGGPGQSFTCGRFLRDRLILSSLSCWWQASVGQGLPRQCRF</sequence>
<dbReference type="SUPFAM" id="SSF50494">
    <property type="entry name" value="Trypsin-like serine proteases"/>
    <property type="match status" value="1"/>
</dbReference>
<dbReference type="Proteomes" id="UP000594220">
    <property type="component" value="Unplaced"/>
</dbReference>
<reference evidence="2" key="2">
    <citation type="submission" date="2025-09" db="UniProtKB">
        <authorList>
            <consortium name="Ensembl"/>
        </authorList>
    </citation>
    <scope>IDENTIFICATION</scope>
</reference>
<dbReference type="Ensembl" id="ENSCPRT00005014059.1">
    <property type="protein sequence ID" value="ENSCPRP00005011933.1"/>
    <property type="gene ID" value="ENSCPRG00005008509.1"/>
</dbReference>
<accession>A0A7M4EMJ1</accession>